<dbReference type="Pfam" id="PF02365">
    <property type="entry name" value="NAM"/>
    <property type="match status" value="1"/>
</dbReference>
<dbReference type="InterPro" id="IPR003441">
    <property type="entry name" value="NAC-dom"/>
</dbReference>
<accession>A0AAV9LR05</accession>
<evidence type="ECO:0000313" key="8">
    <source>
        <dbReference type="Proteomes" id="UP001311915"/>
    </source>
</evidence>
<dbReference type="Proteomes" id="UP001311915">
    <property type="component" value="Unassembled WGS sequence"/>
</dbReference>
<keyword evidence="2" id="KW-0238">DNA-binding</keyword>
<evidence type="ECO:0000256" key="5">
    <source>
        <dbReference type="SAM" id="MobiDB-lite"/>
    </source>
</evidence>
<protein>
    <recommendedName>
        <fullName evidence="6">NAC domain-containing protein</fullName>
    </recommendedName>
</protein>
<dbReference type="PROSITE" id="PS51005">
    <property type="entry name" value="NAC"/>
    <property type="match status" value="1"/>
</dbReference>
<evidence type="ECO:0000259" key="6">
    <source>
        <dbReference type="PROSITE" id="PS51005"/>
    </source>
</evidence>
<evidence type="ECO:0000256" key="4">
    <source>
        <dbReference type="ARBA" id="ARBA00023242"/>
    </source>
</evidence>
<proteinExistence type="predicted"/>
<evidence type="ECO:0000256" key="3">
    <source>
        <dbReference type="ARBA" id="ARBA00023163"/>
    </source>
</evidence>
<dbReference type="EMBL" id="JAWPEI010000005">
    <property type="protein sequence ID" value="KAK4727843.1"/>
    <property type="molecule type" value="Genomic_DNA"/>
</dbReference>
<feature type="domain" description="NAC" evidence="6">
    <location>
        <begin position="16"/>
        <end position="168"/>
    </location>
</feature>
<keyword evidence="3" id="KW-0804">Transcription</keyword>
<evidence type="ECO:0000313" key="7">
    <source>
        <dbReference type="EMBL" id="KAK4727843.1"/>
    </source>
</evidence>
<sequence>MALSNYEYDRQWKNILPIGFHFVPTDEELDMYLKLKGSNGYIPPGIFTDLDIYQHEPHELSGFAEKHWNGRMYFFTLSKKKFGNGNKIARNLHSGKGYWKSTQARKDIVKTNNTIGTKTPLAYFISSPNNSKGKKTSWLMSEYRFPTNSPLLNNESDYELTLCVIYYQNRKKNDNDDDNDNDSDNDNGDDQIFNNLSWSDEHSSLQQYQPVVDITDIASTSTMQPSFSQLPYGGMDNFDNNYSNGQNHDFHGYDPNIYSYLNYDNFTYIGDEKIGDISNSNIVDSIDQNTLEICVASLSQDDRRPSTDNQDYDHQQLKMKKIKR</sequence>
<dbReference type="AlphaFoldDB" id="A0AAV9LR05"/>
<gene>
    <name evidence="7" type="ORF">R3W88_032760</name>
</gene>
<name>A0AAV9LR05_9SOLN</name>
<comment type="caution">
    <text evidence="7">The sequence shown here is derived from an EMBL/GenBank/DDBJ whole genome shotgun (WGS) entry which is preliminary data.</text>
</comment>
<dbReference type="SUPFAM" id="SSF101941">
    <property type="entry name" value="NAC domain"/>
    <property type="match status" value="1"/>
</dbReference>
<dbReference type="Gene3D" id="2.170.150.80">
    <property type="entry name" value="NAC domain"/>
    <property type="match status" value="1"/>
</dbReference>
<dbReference type="PANTHER" id="PTHR31719:SF212">
    <property type="entry name" value="NAC DOMAIN-CONTAINING PROTEIN 72-LIKE"/>
    <property type="match status" value="1"/>
</dbReference>
<keyword evidence="1" id="KW-0805">Transcription regulation</keyword>
<dbReference type="PANTHER" id="PTHR31719">
    <property type="entry name" value="NAC TRANSCRIPTION FACTOR 56"/>
    <property type="match status" value="1"/>
</dbReference>
<feature type="region of interest" description="Disordered" evidence="5">
    <location>
        <begin position="301"/>
        <end position="324"/>
    </location>
</feature>
<keyword evidence="4" id="KW-0539">Nucleus</keyword>
<feature type="compositionally biased region" description="Basic and acidic residues" evidence="5">
    <location>
        <begin position="301"/>
        <end position="316"/>
    </location>
</feature>
<feature type="compositionally biased region" description="Acidic residues" evidence="5">
    <location>
        <begin position="175"/>
        <end position="189"/>
    </location>
</feature>
<feature type="region of interest" description="Disordered" evidence="5">
    <location>
        <begin position="171"/>
        <end position="195"/>
    </location>
</feature>
<dbReference type="InterPro" id="IPR036093">
    <property type="entry name" value="NAC_dom_sf"/>
</dbReference>
<dbReference type="GO" id="GO:0006355">
    <property type="term" value="P:regulation of DNA-templated transcription"/>
    <property type="evidence" value="ECO:0007669"/>
    <property type="project" value="InterPro"/>
</dbReference>
<evidence type="ECO:0000256" key="2">
    <source>
        <dbReference type="ARBA" id="ARBA00023125"/>
    </source>
</evidence>
<dbReference type="GO" id="GO:0003677">
    <property type="term" value="F:DNA binding"/>
    <property type="evidence" value="ECO:0007669"/>
    <property type="project" value="UniProtKB-KW"/>
</dbReference>
<evidence type="ECO:0000256" key="1">
    <source>
        <dbReference type="ARBA" id="ARBA00023015"/>
    </source>
</evidence>
<keyword evidence="8" id="KW-1185">Reference proteome</keyword>
<organism evidence="7 8">
    <name type="scientific">Solanum pinnatisectum</name>
    <name type="common">tansyleaf nightshade</name>
    <dbReference type="NCBI Taxonomy" id="50273"/>
    <lineage>
        <taxon>Eukaryota</taxon>
        <taxon>Viridiplantae</taxon>
        <taxon>Streptophyta</taxon>
        <taxon>Embryophyta</taxon>
        <taxon>Tracheophyta</taxon>
        <taxon>Spermatophyta</taxon>
        <taxon>Magnoliopsida</taxon>
        <taxon>eudicotyledons</taxon>
        <taxon>Gunneridae</taxon>
        <taxon>Pentapetalae</taxon>
        <taxon>asterids</taxon>
        <taxon>lamiids</taxon>
        <taxon>Solanales</taxon>
        <taxon>Solanaceae</taxon>
        <taxon>Solanoideae</taxon>
        <taxon>Solaneae</taxon>
        <taxon>Solanum</taxon>
    </lineage>
</organism>
<reference evidence="7 8" key="1">
    <citation type="submission" date="2023-10" db="EMBL/GenBank/DDBJ databases">
        <title>Genome-Wide Identification Analysis in wild type Solanum Pinnatisectum Reveals Some Genes Defensing Phytophthora Infestans.</title>
        <authorList>
            <person name="Sun C."/>
        </authorList>
    </citation>
    <scope>NUCLEOTIDE SEQUENCE [LARGE SCALE GENOMIC DNA]</scope>
    <source>
        <strain evidence="7">LQN</strain>
        <tissue evidence="7">Leaf</tissue>
    </source>
</reference>